<dbReference type="Gene3D" id="3.20.20.450">
    <property type="entry name" value="EAL domain"/>
    <property type="match status" value="1"/>
</dbReference>
<dbReference type="InterPro" id="IPR001633">
    <property type="entry name" value="EAL_dom"/>
</dbReference>
<evidence type="ECO:0000259" key="1">
    <source>
        <dbReference type="PROSITE" id="PS50883"/>
    </source>
</evidence>
<dbReference type="RefSeq" id="WP_151572423.1">
    <property type="nucleotide sequence ID" value="NZ_WBOT01000001.1"/>
</dbReference>
<dbReference type="EMBL" id="WBOT01000001">
    <property type="protein sequence ID" value="KAB2335824.1"/>
    <property type="molecule type" value="Genomic_DNA"/>
</dbReference>
<evidence type="ECO:0000313" key="3">
    <source>
        <dbReference type="Proteomes" id="UP000441354"/>
    </source>
</evidence>
<keyword evidence="3" id="KW-1185">Reference proteome</keyword>
<dbReference type="Pfam" id="PF00563">
    <property type="entry name" value="EAL"/>
    <property type="match status" value="1"/>
</dbReference>
<dbReference type="OrthoDB" id="581425at2"/>
<dbReference type="SMART" id="SM00052">
    <property type="entry name" value="EAL"/>
    <property type="match status" value="1"/>
</dbReference>
<proteinExistence type="predicted"/>
<dbReference type="GO" id="GO:0071111">
    <property type="term" value="F:cyclic-guanylate-specific phosphodiesterase activity"/>
    <property type="evidence" value="ECO:0007669"/>
    <property type="project" value="InterPro"/>
</dbReference>
<dbReference type="PROSITE" id="PS50883">
    <property type="entry name" value="EAL"/>
    <property type="match status" value="1"/>
</dbReference>
<dbReference type="InterPro" id="IPR050706">
    <property type="entry name" value="Cyclic-di-GMP_PDE-like"/>
</dbReference>
<dbReference type="AlphaFoldDB" id="A0A7V7RQR5"/>
<dbReference type="PANTHER" id="PTHR33121:SF70">
    <property type="entry name" value="SIGNALING PROTEIN YKOW"/>
    <property type="match status" value="1"/>
</dbReference>
<protein>
    <submittedName>
        <fullName evidence="2">EAL domain-containing protein</fullName>
    </submittedName>
</protein>
<sequence>MSCDICHPKAFGYTVYFSDENQADKLIQYLSAENDTNDGHVINQRLVWVLESVFFDFLDYAEAHLNMDTIFAVQSDRLDPLKALHSLKNAREFQPLREAIWVDEIIINKSITTHYQPIVTVENGLVKIVGQELLSRGLSEEGNLISPFHMFEAARVRNRLFALDHACRINSVSNAGEVEKDQLIFINFLPTAIYSPEHCLKSTLELIEKKGIKSSQIVFEVVETDEVKNIAHLKRILEYYRKHGFQYALDDVGVGYNGINKIRELKPDFVKLALEFSNGVSTDPEKQEMAKSVLDITQEIGGVALAEGVETEEDFLYLQALGYELFQGYYFSKPAPKPIQELKAS</sequence>
<name>A0A7V7RQR5_9BACI</name>
<comment type="caution">
    <text evidence="2">The sequence shown here is derived from an EMBL/GenBank/DDBJ whole genome shotgun (WGS) entry which is preliminary data.</text>
</comment>
<evidence type="ECO:0000313" key="2">
    <source>
        <dbReference type="EMBL" id="KAB2335824.1"/>
    </source>
</evidence>
<organism evidence="2 3">
    <name type="scientific">Bacillus mesophilum</name>
    <dbReference type="NCBI Taxonomy" id="1071718"/>
    <lineage>
        <taxon>Bacteria</taxon>
        <taxon>Bacillati</taxon>
        <taxon>Bacillota</taxon>
        <taxon>Bacilli</taxon>
        <taxon>Bacillales</taxon>
        <taxon>Bacillaceae</taxon>
        <taxon>Bacillus</taxon>
    </lineage>
</organism>
<dbReference type="PANTHER" id="PTHR33121">
    <property type="entry name" value="CYCLIC DI-GMP PHOSPHODIESTERASE PDEF"/>
    <property type="match status" value="1"/>
</dbReference>
<gene>
    <name evidence="2" type="ORF">F7732_04480</name>
</gene>
<dbReference type="SUPFAM" id="SSF141868">
    <property type="entry name" value="EAL domain-like"/>
    <property type="match status" value="1"/>
</dbReference>
<reference evidence="2 3" key="1">
    <citation type="journal article" date="2014" name="Arch. Microbiol.">
        <title>Bacillus mesophilum sp. nov., strain IITR-54T, a novel 4-chlorobiphenyl dechlorinating bacterium.</title>
        <authorList>
            <person name="Manickam N."/>
            <person name="Singh N.K."/>
            <person name="Bajaj A."/>
            <person name="Kumar R.M."/>
            <person name="Kaur G."/>
            <person name="Kaur N."/>
            <person name="Bala M."/>
            <person name="Kumar A."/>
            <person name="Mayilraj S."/>
        </authorList>
    </citation>
    <scope>NUCLEOTIDE SEQUENCE [LARGE SCALE GENOMIC DNA]</scope>
    <source>
        <strain evidence="2 3">IITR-54</strain>
    </source>
</reference>
<feature type="domain" description="EAL" evidence="1">
    <location>
        <begin position="89"/>
        <end position="345"/>
    </location>
</feature>
<dbReference type="Proteomes" id="UP000441354">
    <property type="component" value="Unassembled WGS sequence"/>
</dbReference>
<dbReference type="InterPro" id="IPR035919">
    <property type="entry name" value="EAL_sf"/>
</dbReference>
<accession>A0A7V7RQR5</accession>
<dbReference type="CDD" id="cd01948">
    <property type="entry name" value="EAL"/>
    <property type="match status" value="1"/>
</dbReference>